<evidence type="ECO:0000256" key="4">
    <source>
        <dbReference type="ARBA" id="ARBA00022989"/>
    </source>
</evidence>
<evidence type="ECO:0000256" key="5">
    <source>
        <dbReference type="ARBA" id="ARBA00023136"/>
    </source>
</evidence>
<dbReference type="GeneID" id="28949907"/>
<evidence type="ECO:0000256" key="3">
    <source>
        <dbReference type="ARBA" id="ARBA00022824"/>
    </source>
</evidence>
<dbReference type="AlphaFoldDB" id="A0A0J9WN87"/>
<sequence length="346" mass="37539">MADSTLAANGNSLLETTKTNAAAAYQSVANGPVAQNVYDHTQKASNELSNLAAARRTPANPAATGQPLTHYHSFFSELLSWNNPRASAIAYVTIIGAIFTARYLDLLRWGLKVSWMILGVTILAEVLGKVILNNGPCYSVPRETLDALIGDVHELINFFVIEAQRIIFAENVFASAAAFVAAFISYYLVKLVPYWGLALIGTTVAFVVPLIYTSNQELIDEQLHHASELINSQTAQIQSVASKQMEQVSNISKQYAGDYSGKVQDLLRGKTPSRQKIDKPEQPISAKQPEFPSPPTEDPIKSTEVPQIPTPAALKEELNAPTAIDTAAPELPHEDVVPSKEPMLAS</sequence>
<evidence type="ECO:0000313" key="10">
    <source>
        <dbReference type="Proteomes" id="UP000009097"/>
    </source>
</evidence>
<evidence type="ECO:0000256" key="6">
    <source>
        <dbReference type="RuleBase" id="RU363132"/>
    </source>
</evidence>
<feature type="domain" description="Reticulon" evidence="8">
    <location>
        <begin position="75"/>
        <end position="264"/>
    </location>
</feature>
<keyword evidence="3 6" id="KW-0256">Endoplasmic reticulum</keyword>
<dbReference type="InterPro" id="IPR003388">
    <property type="entry name" value="Reticulon"/>
</dbReference>
<name>A0A0J9WN87_FUSO4</name>
<evidence type="ECO:0000256" key="1">
    <source>
        <dbReference type="ARBA" id="ARBA00004477"/>
    </source>
</evidence>
<dbReference type="Proteomes" id="UP000009097">
    <property type="component" value="Unassembled WGS sequence"/>
</dbReference>
<feature type="transmembrane region" description="Helical" evidence="6">
    <location>
        <begin position="194"/>
        <end position="212"/>
    </location>
</feature>
<evidence type="ECO:0000256" key="2">
    <source>
        <dbReference type="ARBA" id="ARBA00022692"/>
    </source>
</evidence>
<dbReference type="KEGG" id="fox:FOXG_08264"/>
<feature type="transmembrane region" description="Helical" evidence="6">
    <location>
        <begin position="166"/>
        <end position="188"/>
    </location>
</feature>
<keyword evidence="4 6" id="KW-1133">Transmembrane helix</keyword>
<dbReference type="OrthoDB" id="567788at2759"/>
<dbReference type="RefSeq" id="XP_018244897.1">
    <property type="nucleotide sequence ID" value="XM_018387091.1"/>
</dbReference>
<dbReference type="EMBL" id="DS231705">
    <property type="protein sequence ID" value="KNB06852.1"/>
    <property type="molecule type" value="Genomic_DNA"/>
</dbReference>
<dbReference type="VEuPathDB" id="FungiDB:FOXG_08264"/>
<dbReference type="Pfam" id="PF02453">
    <property type="entry name" value="Reticulon"/>
    <property type="match status" value="1"/>
</dbReference>
<proteinExistence type="predicted"/>
<evidence type="ECO:0000259" key="8">
    <source>
        <dbReference type="PROSITE" id="PS50845"/>
    </source>
</evidence>
<dbReference type="PROSITE" id="PS50845">
    <property type="entry name" value="RETICULON"/>
    <property type="match status" value="1"/>
</dbReference>
<accession>A0A0J9WN87</accession>
<protein>
    <recommendedName>
        <fullName evidence="6">Reticulon-like protein</fullName>
    </recommendedName>
</protein>
<comment type="subcellular location">
    <subcellularLocation>
        <location evidence="1 6">Endoplasmic reticulum membrane</location>
        <topology evidence="1 6">Multi-pass membrane protein</topology>
    </subcellularLocation>
</comment>
<feature type="region of interest" description="Disordered" evidence="7">
    <location>
        <begin position="269"/>
        <end position="346"/>
    </location>
</feature>
<evidence type="ECO:0000313" key="9">
    <source>
        <dbReference type="EMBL" id="KNB06852.1"/>
    </source>
</evidence>
<organism evidence="9 10">
    <name type="scientific">Fusarium oxysporum f. sp. lycopersici (strain 4287 / CBS 123668 / FGSC 9935 / NRRL 34936)</name>
    <name type="common">Fusarium vascular wilt of tomato</name>
    <dbReference type="NCBI Taxonomy" id="426428"/>
    <lineage>
        <taxon>Eukaryota</taxon>
        <taxon>Fungi</taxon>
        <taxon>Dikarya</taxon>
        <taxon>Ascomycota</taxon>
        <taxon>Pezizomycotina</taxon>
        <taxon>Sordariomycetes</taxon>
        <taxon>Hypocreomycetidae</taxon>
        <taxon>Hypocreales</taxon>
        <taxon>Nectriaceae</taxon>
        <taxon>Fusarium</taxon>
        <taxon>Fusarium oxysporum species complex</taxon>
    </lineage>
</organism>
<gene>
    <name evidence="9" type="ORF">FOXG_08264</name>
</gene>
<dbReference type="GO" id="GO:0005789">
    <property type="term" value="C:endoplasmic reticulum membrane"/>
    <property type="evidence" value="ECO:0007669"/>
    <property type="project" value="UniProtKB-SubCell"/>
</dbReference>
<keyword evidence="2 6" id="KW-0812">Transmembrane</keyword>
<keyword evidence="5 6" id="KW-0472">Membrane</keyword>
<evidence type="ECO:0000256" key="7">
    <source>
        <dbReference type="SAM" id="MobiDB-lite"/>
    </source>
</evidence>
<reference evidence="9" key="2">
    <citation type="journal article" date="2010" name="Nature">
        <title>Comparative genomics reveals mobile pathogenicity chromosomes in Fusarium.</title>
        <authorList>
            <person name="Ma L.J."/>
            <person name="van der Does H.C."/>
            <person name="Borkovich K.A."/>
            <person name="Coleman J.J."/>
            <person name="Daboussi M.J."/>
            <person name="Di Pietro A."/>
            <person name="Dufresne M."/>
            <person name="Freitag M."/>
            <person name="Grabherr M."/>
            <person name="Henrissat B."/>
            <person name="Houterman P.M."/>
            <person name="Kang S."/>
            <person name="Shim W.B."/>
            <person name="Woloshuk C."/>
            <person name="Xie X."/>
            <person name="Xu J.R."/>
            <person name="Antoniw J."/>
            <person name="Baker S.E."/>
            <person name="Bluhm B.H."/>
            <person name="Breakspear A."/>
            <person name="Brown D.W."/>
            <person name="Butchko R.A."/>
            <person name="Chapman S."/>
            <person name="Coulson R."/>
            <person name="Coutinho P.M."/>
            <person name="Danchin E.G."/>
            <person name="Diener A."/>
            <person name="Gale L.R."/>
            <person name="Gardiner D.M."/>
            <person name="Goff S."/>
            <person name="Hammond-Kosack K.E."/>
            <person name="Hilburn K."/>
            <person name="Hua-Van A."/>
            <person name="Jonkers W."/>
            <person name="Kazan K."/>
            <person name="Kodira C.D."/>
            <person name="Koehrsen M."/>
            <person name="Kumar L."/>
            <person name="Lee Y.H."/>
            <person name="Li L."/>
            <person name="Manners J.M."/>
            <person name="Miranda-Saavedra D."/>
            <person name="Mukherjee M."/>
            <person name="Park G."/>
            <person name="Park J."/>
            <person name="Park S.Y."/>
            <person name="Proctor R.H."/>
            <person name="Regev A."/>
            <person name="Ruiz-Roldan M.C."/>
            <person name="Sain D."/>
            <person name="Sakthikumar S."/>
            <person name="Sykes S."/>
            <person name="Schwartz D.C."/>
            <person name="Turgeon B.G."/>
            <person name="Wapinski I."/>
            <person name="Yoder O."/>
            <person name="Young S."/>
            <person name="Zeng Q."/>
            <person name="Zhou S."/>
            <person name="Galagan J."/>
            <person name="Cuomo C.A."/>
            <person name="Kistler H.C."/>
            <person name="Rep M."/>
        </authorList>
    </citation>
    <scope>NUCLEOTIDE SEQUENCE [LARGE SCALE GENOMIC DNA]</scope>
    <source>
        <strain evidence="9">4287</strain>
    </source>
</reference>
<reference evidence="9" key="1">
    <citation type="submission" date="2007-04" db="EMBL/GenBank/DDBJ databases">
        <authorList>
            <consortium name="The Broad Institute Genome Sequencing Platform"/>
            <person name="Birren B."/>
            <person name="Lander E."/>
            <person name="Galagan J."/>
            <person name="Nusbaum C."/>
            <person name="Devon K."/>
            <person name="Ma L.-J."/>
            <person name="Jaffe D."/>
            <person name="Butler J."/>
            <person name="Alvarez P."/>
            <person name="Gnerre S."/>
            <person name="Grabherr M."/>
            <person name="Kleber M."/>
            <person name="Mauceli E."/>
            <person name="Brockman W."/>
            <person name="MacCallum I.A."/>
            <person name="Young S."/>
            <person name="LaButti K."/>
            <person name="DeCaprio D."/>
            <person name="Crawford M."/>
            <person name="Koehrsen M."/>
            <person name="Engels R."/>
            <person name="Montgomery P."/>
            <person name="Pearson M."/>
            <person name="Howarth C."/>
            <person name="Larson L."/>
            <person name="White J."/>
            <person name="O'Leary S."/>
            <person name="Kodira C."/>
            <person name="Zeng Q."/>
            <person name="Yandava C."/>
            <person name="Alvarado L."/>
            <person name="Kistler C."/>
            <person name="Shim W.-B."/>
            <person name="Kang S."/>
            <person name="Woloshuk C."/>
        </authorList>
    </citation>
    <scope>NUCLEOTIDE SEQUENCE</scope>
    <source>
        <strain evidence="9">4287</strain>
    </source>
</reference>